<evidence type="ECO:0000256" key="6">
    <source>
        <dbReference type="RuleBase" id="RU004374"/>
    </source>
</evidence>
<keyword evidence="2 6" id="KW-0396">Initiation factor</keyword>
<dbReference type="InterPro" id="IPR023398">
    <property type="entry name" value="TIF_eIF4e-like"/>
</dbReference>
<comment type="caution">
    <text evidence="7">The sequence shown here is derived from an EMBL/GenBank/DDBJ whole genome shotgun (WGS) entry which is preliminary data.</text>
</comment>
<dbReference type="Pfam" id="PF01652">
    <property type="entry name" value="IF4E"/>
    <property type="match status" value="1"/>
</dbReference>
<sequence>MDHPLSQKWTFWFILFNHQRKMSQYQIEEIATFDTVESFLDLNNSLPKIDEIKNVNNKRASIGVFTQTEEGVNIKPMWEDPANSNGGSFNFLVPDKIVNNVWHSLLFLIIGGSFQSKLEDNDKILGITIGPKKDDQYGIEIWNLNKNTRRVNQVKDFIKSIDGLRDTLKDGDIFYKAHK</sequence>
<keyword evidence="4 6" id="KW-0694">RNA-binding</keyword>
<keyword evidence="3" id="KW-0810">Translation regulation</keyword>
<evidence type="ECO:0000313" key="7">
    <source>
        <dbReference type="EMBL" id="KAK8848211.1"/>
    </source>
</evidence>
<evidence type="ECO:0000256" key="5">
    <source>
        <dbReference type="ARBA" id="ARBA00022917"/>
    </source>
</evidence>
<dbReference type="PANTHER" id="PTHR11960:SF8">
    <property type="entry name" value="EUKARYOTIC TRANSLATION INITIATION FACTOR 4E1-RELATED"/>
    <property type="match status" value="1"/>
</dbReference>
<keyword evidence="8" id="KW-1185">Reference proteome</keyword>
<gene>
    <name evidence="7" type="ORF">M9Y10_019267</name>
</gene>
<evidence type="ECO:0000256" key="4">
    <source>
        <dbReference type="ARBA" id="ARBA00022884"/>
    </source>
</evidence>
<evidence type="ECO:0000256" key="3">
    <source>
        <dbReference type="ARBA" id="ARBA00022845"/>
    </source>
</evidence>
<organism evidence="7 8">
    <name type="scientific">Tritrichomonas musculus</name>
    <dbReference type="NCBI Taxonomy" id="1915356"/>
    <lineage>
        <taxon>Eukaryota</taxon>
        <taxon>Metamonada</taxon>
        <taxon>Parabasalia</taxon>
        <taxon>Tritrichomonadida</taxon>
        <taxon>Tritrichomonadidae</taxon>
        <taxon>Tritrichomonas</taxon>
    </lineage>
</organism>
<dbReference type="PANTHER" id="PTHR11960">
    <property type="entry name" value="EUKARYOTIC TRANSLATION INITIATION FACTOR 4E RELATED"/>
    <property type="match status" value="1"/>
</dbReference>
<accession>A0ABR2HJ00</accession>
<keyword evidence="5 6" id="KW-0648">Protein biosynthesis</keyword>
<comment type="similarity">
    <text evidence="1 6">Belongs to the eukaryotic initiation factor 4E family.</text>
</comment>
<reference evidence="7 8" key="1">
    <citation type="submission" date="2024-04" db="EMBL/GenBank/DDBJ databases">
        <title>Tritrichomonas musculus Genome.</title>
        <authorList>
            <person name="Alves-Ferreira E."/>
            <person name="Grigg M."/>
            <person name="Lorenzi H."/>
            <person name="Galac M."/>
        </authorList>
    </citation>
    <scope>NUCLEOTIDE SEQUENCE [LARGE SCALE GENOMIC DNA]</scope>
    <source>
        <strain evidence="7 8">EAF2021</strain>
    </source>
</reference>
<evidence type="ECO:0000256" key="2">
    <source>
        <dbReference type="ARBA" id="ARBA00022540"/>
    </source>
</evidence>
<name>A0ABR2HJ00_9EUKA</name>
<evidence type="ECO:0000256" key="1">
    <source>
        <dbReference type="ARBA" id="ARBA00009860"/>
    </source>
</evidence>
<evidence type="ECO:0000313" key="8">
    <source>
        <dbReference type="Proteomes" id="UP001470230"/>
    </source>
</evidence>
<proteinExistence type="inferred from homology"/>
<protein>
    <submittedName>
        <fullName evidence="7">Uncharacterized protein</fullName>
    </submittedName>
</protein>
<dbReference type="Proteomes" id="UP001470230">
    <property type="component" value="Unassembled WGS sequence"/>
</dbReference>
<dbReference type="Gene3D" id="3.30.760.10">
    <property type="entry name" value="RNA Cap, Translation Initiation Factor Eif4e"/>
    <property type="match status" value="1"/>
</dbReference>
<dbReference type="EMBL" id="JAPFFF010000027">
    <property type="protein sequence ID" value="KAK8848211.1"/>
    <property type="molecule type" value="Genomic_DNA"/>
</dbReference>
<dbReference type="InterPro" id="IPR001040">
    <property type="entry name" value="TIF_eIF_4E"/>
</dbReference>
<dbReference type="SUPFAM" id="SSF55418">
    <property type="entry name" value="eIF4e-like"/>
    <property type="match status" value="1"/>
</dbReference>